<dbReference type="OrthoDB" id="7312911at2"/>
<reference evidence="1 2" key="1">
    <citation type="submission" date="2017-07" db="EMBL/GenBank/DDBJ databases">
        <title>Draft Genome Sequences of Select Purple Nonsulfur Bacteria.</title>
        <authorList>
            <person name="Lasarre B."/>
            <person name="Mckinlay J.B."/>
        </authorList>
    </citation>
    <scope>NUCLEOTIDE SEQUENCE [LARGE SCALE GENOMIC DNA]</scope>
    <source>
        <strain evidence="1 2">DSM 11290</strain>
    </source>
</reference>
<dbReference type="GO" id="GO:0009288">
    <property type="term" value="C:bacterial-type flagellum"/>
    <property type="evidence" value="ECO:0007669"/>
    <property type="project" value="InterPro"/>
</dbReference>
<dbReference type="GO" id="GO:0005198">
    <property type="term" value="F:structural molecule activity"/>
    <property type="evidence" value="ECO:0007669"/>
    <property type="project" value="InterPro"/>
</dbReference>
<organism evidence="1 2">
    <name type="scientific">Rhodobium orientis</name>
    <dbReference type="NCBI Taxonomy" id="34017"/>
    <lineage>
        <taxon>Bacteria</taxon>
        <taxon>Pseudomonadati</taxon>
        <taxon>Pseudomonadota</taxon>
        <taxon>Alphaproteobacteria</taxon>
        <taxon>Hyphomicrobiales</taxon>
        <taxon>Rhodobiaceae</taxon>
        <taxon>Rhodobium</taxon>
    </lineage>
</organism>
<name>A0A327JFW8_9HYPH</name>
<dbReference type="PANTHER" id="PTHR42792:SF1">
    <property type="entry name" value="FLAGELLAR HOOK-ASSOCIATED PROTEIN 3"/>
    <property type="match status" value="1"/>
</dbReference>
<evidence type="ECO:0000313" key="1">
    <source>
        <dbReference type="EMBL" id="RAI25219.1"/>
    </source>
</evidence>
<dbReference type="PANTHER" id="PTHR42792">
    <property type="entry name" value="FLAGELLIN"/>
    <property type="match status" value="1"/>
</dbReference>
<dbReference type="Proteomes" id="UP000249299">
    <property type="component" value="Unassembled WGS sequence"/>
</dbReference>
<evidence type="ECO:0000313" key="2">
    <source>
        <dbReference type="Proteomes" id="UP000249299"/>
    </source>
</evidence>
<dbReference type="EMBL" id="NPEV01000053">
    <property type="protein sequence ID" value="RAI25219.1"/>
    <property type="molecule type" value="Genomic_DNA"/>
</dbReference>
<dbReference type="RefSeq" id="WP_111436022.1">
    <property type="nucleotide sequence ID" value="NZ_JACIGG010000002.1"/>
</dbReference>
<accession>A0A327JFW8</accession>
<dbReference type="InterPro" id="IPR001492">
    <property type="entry name" value="Flagellin"/>
</dbReference>
<dbReference type="AlphaFoldDB" id="A0A327JFW8"/>
<gene>
    <name evidence="1" type="ORF">CH339_19285</name>
</gene>
<dbReference type="SUPFAM" id="SSF64518">
    <property type="entry name" value="Phase 1 flagellin"/>
    <property type="match status" value="1"/>
</dbReference>
<sequence>MVSSLYDLQTPMVARLTELRGQYDGLAKQLSTGKAADTYGGLGNSRGLDIALRTRSAEIKAWQTSITNVDLRLKLMDTSLSRIADIGDEVKNAADPNVYTLNTKGQTNAQSIAKTSLAEMVGLLNTDAAGRYLFSGKDVDVKPVESLDKILDGTGTLAGFKQVASERLQADLGDDDLGRLDISSAGTTVTLAEDGDHPFGFKLTGIVSNLSNATITQPSGTPATGSVEFTDVPANGETITVHAELPDGTTTSIELIVSDDPDQENGFAAGATAADTTANFQAALEDAIAEEAATTLSAASSMQAAADFFDTSNGGTPQRVDGPPFDTATALRDGSTDTVTWYVGENGTDDARSTASARIDDTLTIEYGSRANEEGFQQVIQSLAVMTISTFDSAVDTDRDRYGALASRANTMLNEQPGVNRVETIQVELSTTHYAVTKASQRHTATSGTLTTLVEEIEAVDLDEVAVKMLTLKTRLEASYQASALLSQMSLGDYI</sequence>
<comment type="caution">
    <text evidence="1">The sequence shown here is derived from an EMBL/GenBank/DDBJ whole genome shotgun (WGS) entry which is preliminary data.</text>
</comment>
<keyword evidence="2" id="KW-1185">Reference proteome</keyword>
<proteinExistence type="predicted"/>
<protein>
    <submittedName>
        <fullName evidence="1">Uncharacterized protein</fullName>
    </submittedName>
</protein>